<evidence type="ECO:0000313" key="3">
    <source>
        <dbReference type="EMBL" id="CAA9588825.1"/>
    </source>
</evidence>
<dbReference type="PANTHER" id="PTHR46268">
    <property type="entry name" value="STRESS RESPONSE PROTEIN NHAX"/>
    <property type="match status" value="1"/>
</dbReference>
<evidence type="ECO:0000256" key="1">
    <source>
        <dbReference type="ARBA" id="ARBA00008791"/>
    </source>
</evidence>
<feature type="domain" description="UspA" evidence="2">
    <location>
        <begin position="8"/>
        <end position="140"/>
    </location>
</feature>
<sequence>MAAGENLILVPVNGSVVDERALDIAILMARRYHSAVTAIHVVEVPQQLPLEAEMGAEVERGDRILREATQCAAQYGYELEVELLQARAAGPALVDEALGRGARLIVMGTLIKWRAGEVTPGRTTIPYVLKNAPCEVVICRRARESAE</sequence>
<organism evidence="3">
    <name type="scientific">uncultured Thermomicrobiales bacterium</name>
    <dbReference type="NCBI Taxonomy" id="1645740"/>
    <lineage>
        <taxon>Bacteria</taxon>
        <taxon>Pseudomonadati</taxon>
        <taxon>Thermomicrobiota</taxon>
        <taxon>Thermomicrobia</taxon>
        <taxon>Thermomicrobiales</taxon>
        <taxon>environmental samples</taxon>
    </lineage>
</organism>
<proteinExistence type="inferred from homology"/>
<dbReference type="InterPro" id="IPR006016">
    <property type="entry name" value="UspA"/>
</dbReference>
<dbReference type="SUPFAM" id="SSF52402">
    <property type="entry name" value="Adenine nucleotide alpha hydrolases-like"/>
    <property type="match status" value="1"/>
</dbReference>
<comment type="similarity">
    <text evidence="1">Belongs to the universal stress protein A family.</text>
</comment>
<gene>
    <name evidence="3" type="ORF">AVDCRST_MAG18-4463</name>
</gene>
<dbReference type="Gene3D" id="3.40.50.620">
    <property type="entry name" value="HUPs"/>
    <property type="match status" value="1"/>
</dbReference>
<reference evidence="3" key="1">
    <citation type="submission" date="2020-02" db="EMBL/GenBank/DDBJ databases">
        <authorList>
            <person name="Meier V. D."/>
        </authorList>
    </citation>
    <scope>NUCLEOTIDE SEQUENCE</scope>
    <source>
        <strain evidence="3">AVDCRST_MAG18</strain>
    </source>
</reference>
<dbReference type="CDD" id="cd00293">
    <property type="entry name" value="USP-like"/>
    <property type="match status" value="1"/>
</dbReference>
<protein>
    <recommendedName>
        <fullName evidence="2">UspA domain-containing protein</fullName>
    </recommendedName>
</protein>
<dbReference type="Pfam" id="PF00582">
    <property type="entry name" value="Usp"/>
    <property type="match status" value="1"/>
</dbReference>
<dbReference type="InterPro" id="IPR014729">
    <property type="entry name" value="Rossmann-like_a/b/a_fold"/>
</dbReference>
<accession>A0A6J4VW82</accession>
<evidence type="ECO:0000259" key="2">
    <source>
        <dbReference type="Pfam" id="PF00582"/>
    </source>
</evidence>
<dbReference type="EMBL" id="CADCWN010000358">
    <property type="protein sequence ID" value="CAA9588825.1"/>
    <property type="molecule type" value="Genomic_DNA"/>
</dbReference>
<dbReference type="PANTHER" id="PTHR46268:SF15">
    <property type="entry name" value="UNIVERSAL STRESS PROTEIN HP_0031"/>
    <property type="match status" value="1"/>
</dbReference>
<name>A0A6J4VW82_9BACT</name>
<dbReference type="AlphaFoldDB" id="A0A6J4VW82"/>